<comment type="caution">
    <text evidence="1">The sequence shown here is derived from an EMBL/GenBank/DDBJ whole genome shotgun (WGS) entry which is preliminary data.</text>
</comment>
<accession>A0A433TN53</accession>
<evidence type="ECO:0000313" key="2">
    <source>
        <dbReference type="Proteomes" id="UP000271974"/>
    </source>
</evidence>
<reference evidence="1 2" key="1">
    <citation type="submission" date="2019-01" db="EMBL/GenBank/DDBJ databases">
        <title>A draft genome assembly of the solar-powered sea slug Elysia chlorotica.</title>
        <authorList>
            <person name="Cai H."/>
            <person name="Li Q."/>
            <person name="Fang X."/>
            <person name="Li J."/>
            <person name="Curtis N.E."/>
            <person name="Altenburger A."/>
            <person name="Shibata T."/>
            <person name="Feng M."/>
            <person name="Maeda T."/>
            <person name="Schwartz J.A."/>
            <person name="Shigenobu S."/>
            <person name="Lundholm N."/>
            <person name="Nishiyama T."/>
            <person name="Yang H."/>
            <person name="Hasebe M."/>
            <person name="Li S."/>
            <person name="Pierce S.K."/>
            <person name="Wang J."/>
        </authorList>
    </citation>
    <scope>NUCLEOTIDE SEQUENCE [LARGE SCALE GENOMIC DNA]</scope>
    <source>
        <strain evidence="1">EC2010</strain>
        <tissue evidence="1">Whole organism of an adult</tissue>
    </source>
</reference>
<name>A0A433TN53_ELYCH</name>
<dbReference type="Proteomes" id="UP000271974">
    <property type="component" value="Unassembled WGS sequence"/>
</dbReference>
<feature type="non-terminal residue" evidence="1">
    <location>
        <position position="1"/>
    </location>
</feature>
<evidence type="ECO:0000313" key="1">
    <source>
        <dbReference type="EMBL" id="RUS83015.1"/>
    </source>
</evidence>
<feature type="non-terminal residue" evidence="1">
    <location>
        <position position="154"/>
    </location>
</feature>
<dbReference type="AlphaFoldDB" id="A0A433TN53"/>
<keyword evidence="2" id="KW-1185">Reference proteome</keyword>
<dbReference type="EMBL" id="RQTK01000261">
    <property type="protein sequence ID" value="RUS83015.1"/>
    <property type="molecule type" value="Genomic_DNA"/>
</dbReference>
<gene>
    <name evidence="1" type="ORF">EGW08_009203</name>
</gene>
<organism evidence="1 2">
    <name type="scientific">Elysia chlorotica</name>
    <name type="common">Eastern emerald elysia</name>
    <name type="synonym">Sea slug</name>
    <dbReference type="NCBI Taxonomy" id="188477"/>
    <lineage>
        <taxon>Eukaryota</taxon>
        <taxon>Metazoa</taxon>
        <taxon>Spiralia</taxon>
        <taxon>Lophotrochozoa</taxon>
        <taxon>Mollusca</taxon>
        <taxon>Gastropoda</taxon>
        <taxon>Heterobranchia</taxon>
        <taxon>Euthyneura</taxon>
        <taxon>Panpulmonata</taxon>
        <taxon>Sacoglossa</taxon>
        <taxon>Placobranchoidea</taxon>
        <taxon>Plakobranchidae</taxon>
        <taxon>Elysia</taxon>
    </lineage>
</organism>
<protein>
    <submittedName>
        <fullName evidence="1">Uncharacterized protein</fullName>
    </submittedName>
</protein>
<proteinExistence type="predicted"/>
<sequence length="154" mass="17351">FLPVEINMETGRRRRPVMNLSRRLLSSLVKFFTALQKNLTLWSYSSMCWYSLFFMRASTEISGSPHTLVSNSCHVNISKAASGTTFSKPVLMAFICCNMIMIETRFDSAWYKKGQGFPSLSHLRVTGVPSLSNMLHILPVMANVSGSMFVRLSI</sequence>